<dbReference type="SUPFAM" id="SSF53254">
    <property type="entry name" value="Phosphoglycerate mutase-like"/>
    <property type="match status" value="1"/>
</dbReference>
<comment type="subcellular location">
    <subcellularLocation>
        <location evidence="1">Cell membrane</location>
    </subcellularLocation>
</comment>
<keyword evidence="9 17" id="KW-0472">Membrane</keyword>
<comment type="catalytic activity">
    <reaction evidence="12">
        <text>1D-myo-inositol 1,2,5,6-tetrakisphosphate + H2O = 1D-myo-inositol 1,2,6-trisphosphate + phosphate</text>
        <dbReference type="Rhea" id="RHEA:77119"/>
        <dbReference type="ChEBI" id="CHEBI:15377"/>
        <dbReference type="ChEBI" id="CHEBI:43474"/>
        <dbReference type="ChEBI" id="CHEBI:195535"/>
        <dbReference type="ChEBI" id="CHEBI:195537"/>
        <dbReference type="EC" id="3.1.3.62"/>
    </reaction>
    <physiologicalReaction direction="left-to-right" evidence="12">
        <dbReference type="Rhea" id="RHEA:77120"/>
    </physiologicalReaction>
</comment>
<evidence type="ECO:0000256" key="18">
    <source>
        <dbReference type="SAM" id="SignalP"/>
    </source>
</evidence>
<evidence type="ECO:0000256" key="12">
    <source>
        <dbReference type="ARBA" id="ARBA00043668"/>
    </source>
</evidence>
<name>A0A7R9BDQ2_9CRUS</name>
<evidence type="ECO:0000256" key="2">
    <source>
        <dbReference type="ARBA" id="ARBA00008422"/>
    </source>
</evidence>
<comment type="catalytic activity">
    <reaction evidence="14">
        <text>1D-myo-inositol hexakisphosphate + H2O = 1D-myo-inositol 1,2,4,5,6-pentakisphosphate + phosphate</text>
        <dbReference type="Rhea" id="RHEA:16989"/>
        <dbReference type="ChEBI" id="CHEBI:15377"/>
        <dbReference type="ChEBI" id="CHEBI:43474"/>
        <dbReference type="ChEBI" id="CHEBI:57798"/>
        <dbReference type="ChEBI" id="CHEBI:58130"/>
        <dbReference type="EC" id="3.1.3.62"/>
    </reaction>
    <physiologicalReaction direction="left-to-right" evidence="14">
        <dbReference type="Rhea" id="RHEA:16990"/>
    </physiologicalReaction>
</comment>
<keyword evidence="10" id="KW-0325">Glycoprotein</keyword>
<keyword evidence="6" id="KW-1003">Cell membrane</keyword>
<proteinExistence type="inferred from homology"/>
<evidence type="ECO:0000256" key="10">
    <source>
        <dbReference type="ARBA" id="ARBA00023180"/>
    </source>
</evidence>
<accession>A0A7R9BDQ2</accession>
<dbReference type="AlphaFoldDB" id="A0A7R9BDQ2"/>
<comment type="catalytic activity">
    <reaction evidence="15">
        <text>(2R)-2,3-bisphosphoglycerate + H2O = (2R)-2-phosphoglycerate + phosphate</text>
        <dbReference type="Rhea" id="RHEA:27381"/>
        <dbReference type="ChEBI" id="CHEBI:15377"/>
        <dbReference type="ChEBI" id="CHEBI:43474"/>
        <dbReference type="ChEBI" id="CHEBI:58248"/>
        <dbReference type="ChEBI" id="CHEBI:58289"/>
        <dbReference type="EC" id="3.1.3.80"/>
    </reaction>
    <physiologicalReaction direction="left-to-right" evidence="15">
        <dbReference type="Rhea" id="RHEA:27382"/>
    </physiologicalReaction>
</comment>
<dbReference type="EMBL" id="CAJPEX010000046">
    <property type="protein sequence ID" value="CAG0912758.1"/>
    <property type="molecule type" value="Genomic_DNA"/>
</dbReference>
<dbReference type="GO" id="GO:0052745">
    <property type="term" value="F:inositol phosphate phosphatase activity"/>
    <property type="evidence" value="ECO:0007669"/>
    <property type="project" value="TreeGrafter"/>
</dbReference>
<dbReference type="OrthoDB" id="6509975at2759"/>
<evidence type="ECO:0000256" key="13">
    <source>
        <dbReference type="ARBA" id="ARBA00043671"/>
    </source>
</evidence>
<protein>
    <recommendedName>
        <fullName evidence="5">Multiple inositol polyphosphate phosphatase 1</fullName>
        <ecNumber evidence="4">3.1.3.62</ecNumber>
        <ecNumber evidence="3">3.1.3.80</ecNumber>
    </recommendedName>
    <alternativeName>
        <fullName evidence="11">2,3-bisphosphoglycerate 3-phosphatase</fullName>
    </alternativeName>
</protein>
<dbReference type="EC" id="3.1.3.80" evidence="3"/>
<feature type="disulfide bond" evidence="16">
    <location>
        <begin position="416"/>
        <end position="421"/>
    </location>
</feature>
<evidence type="ECO:0000256" key="5">
    <source>
        <dbReference type="ARBA" id="ARBA00018097"/>
    </source>
</evidence>
<evidence type="ECO:0000313" key="19">
    <source>
        <dbReference type="EMBL" id="CAD7272606.1"/>
    </source>
</evidence>
<evidence type="ECO:0000256" key="14">
    <source>
        <dbReference type="ARBA" id="ARBA00043691"/>
    </source>
</evidence>
<evidence type="ECO:0000256" key="11">
    <source>
        <dbReference type="ARBA" id="ARBA00031642"/>
    </source>
</evidence>
<evidence type="ECO:0000313" key="20">
    <source>
        <dbReference type="Proteomes" id="UP000678499"/>
    </source>
</evidence>
<dbReference type="Pfam" id="PF00328">
    <property type="entry name" value="His_Phos_2"/>
    <property type="match status" value="1"/>
</dbReference>
<dbReference type="GO" id="GO:0003993">
    <property type="term" value="F:acid phosphatase activity"/>
    <property type="evidence" value="ECO:0007669"/>
    <property type="project" value="TreeGrafter"/>
</dbReference>
<comment type="catalytic activity">
    <reaction evidence="13">
        <text>1D-myo-inositol 1,2,4,5,6-pentakisphosphate + H2O = 1D-myo-inositol 1,2,5,6-tetrakisphosphate + phosphate</text>
        <dbReference type="Rhea" id="RHEA:77115"/>
        <dbReference type="ChEBI" id="CHEBI:15377"/>
        <dbReference type="ChEBI" id="CHEBI:43474"/>
        <dbReference type="ChEBI" id="CHEBI:57798"/>
        <dbReference type="ChEBI" id="CHEBI:195535"/>
        <dbReference type="EC" id="3.1.3.62"/>
    </reaction>
    <physiologicalReaction direction="left-to-right" evidence="13">
        <dbReference type="Rhea" id="RHEA:77116"/>
    </physiologicalReaction>
</comment>
<dbReference type="InterPro" id="IPR000560">
    <property type="entry name" value="His_Pase_clade-2"/>
</dbReference>
<dbReference type="PANTHER" id="PTHR20963:SF8">
    <property type="entry name" value="MULTIPLE INOSITOL POLYPHOSPHATE PHOSPHATASE 1"/>
    <property type="match status" value="1"/>
</dbReference>
<keyword evidence="17" id="KW-0812">Transmembrane</keyword>
<evidence type="ECO:0000256" key="16">
    <source>
        <dbReference type="PIRSR" id="PIRSR000894-2"/>
    </source>
</evidence>
<keyword evidence="20" id="KW-1185">Reference proteome</keyword>
<dbReference type="InterPro" id="IPR029033">
    <property type="entry name" value="His_PPase_superfam"/>
</dbReference>
<sequence>MLTSDCVQIIKSSVAILLLRLCGGDAFEECKSRIAMLTDAFGTNTAYRLIHDKQSPISWIPQDCQPLHLWMYIRHGTRFPKEQKIVRYRRRLEELRQWSIDVGNGGKLCPSELEYMKNWTFFDLHPSVGHHLAAEGEREMESLGKRIRAAFSDFEVEDSQFHATPTQRAVKSGEFFMMGFLGSEEASGKRIHVVTEGDEVLRPYKTCQYWIDNVKHEPSSKAEYERFLKSEPVERIRRNFVELFGIPDEIVTPEDVILAHNVCGFETAWNFTGNASVWCAPFSSQADLNAMEYLEDLDRWHVHAHGNKINSMLACETAKNIVDSFRASALDRTFKAKFHFTHCGALQKLITRLRLFKDDHVLKAGDYPGEIAENRIWRGSKTTPFGANIALVLYNCAGSLKVGVYANEQQMRVPFCSSGLCDLEEFSMHFAKGYCHIQSLCGSNSALAYAVAAFVVGCTMFVAVNSMWSRDRGLKKEL</sequence>
<dbReference type="InterPro" id="IPR016274">
    <property type="entry name" value="Histidine_acid_Pase_euk"/>
</dbReference>
<keyword evidence="16" id="KW-1015">Disulfide bond</keyword>
<dbReference type="PIRSF" id="PIRSF000894">
    <property type="entry name" value="Acid_phosphatase"/>
    <property type="match status" value="1"/>
</dbReference>
<evidence type="ECO:0000256" key="6">
    <source>
        <dbReference type="ARBA" id="ARBA00022475"/>
    </source>
</evidence>
<evidence type="ECO:0000256" key="1">
    <source>
        <dbReference type="ARBA" id="ARBA00004236"/>
    </source>
</evidence>
<dbReference type="Gene3D" id="3.40.50.1240">
    <property type="entry name" value="Phosphoglycerate mutase-like"/>
    <property type="match status" value="1"/>
</dbReference>
<reference evidence="19" key="1">
    <citation type="submission" date="2020-11" db="EMBL/GenBank/DDBJ databases">
        <authorList>
            <person name="Tran Van P."/>
        </authorList>
    </citation>
    <scope>NUCLEOTIDE SEQUENCE</scope>
</reference>
<evidence type="ECO:0000256" key="8">
    <source>
        <dbReference type="ARBA" id="ARBA00022801"/>
    </source>
</evidence>
<dbReference type="EC" id="3.1.3.62" evidence="4"/>
<feature type="signal peptide" evidence="18">
    <location>
        <begin position="1"/>
        <end position="26"/>
    </location>
</feature>
<gene>
    <name evidence="19" type="ORF">NMOB1V02_LOCUS531</name>
</gene>
<feature type="chain" id="PRO_5036210011" description="Multiple inositol polyphosphate phosphatase 1" evidence="18">
    <location>
        <begin position="27"/>
        <end position="478"/>
    </location>
</feature>
<dbReference type="PANTHER" id="PTHR20963">
    <property type="entry name" value="MULTIPLE INOSITOL POLYPHOSPHATE PHOSPHATASE-RELATED"/>
    <property type="match status" value="1"/>
</dbReference>
<evidence type="ECO:0000256" key="15">
    <source>
        <dbReference type="ARBA" id="ARBA00043832"/>
    </source>
</evidence>
<keyword evidence="8" id="KW-0378">Hydrolase</keyword>
<feature type="disulfide bond" evidence="16">
    <location>
        <begin position="263"/>
        <end position="279"/>
    </location>
</feature>
<feature type="disulfide bond" evidence="16">
    <location>
        <begin position="64"/>
        <end position="396"/>
    </location>
</feature>
<feature type="transmembrane region" description="Helical" evidence="17">
    <location>
        <begin position="446"/>
        <end position="468"/>
    </location>
</feature>
<comment type="similarity">
    <text evidence="2">Belongs to the histidine acid phosphatase family. MINPP1 subfamily.</text>
</comment>
<dbReference type="CDD" id="cd07061">
    <property type="entry name" value="HP_HAP_like"/>
    <property type="match status" value="1"/>
</dbReference>
<evidence type="ECO:0000256" key="7">
    <source>
        <dbReference type="ARBA" id="ARBA00022729"/>
    </source>
</evidence>
<evidence type="ECO:0000256" key="4">
    <source>
        <dbReference type="ARBA" id="ARBA00013040"/>
    </source>
</evidence>
<dbReference type="Proteomes" id="UP000678499">
    <property type="component" value="Unassembled WGS sequence"/>
</dbReference>
<dbReference type="GO" id="GO:0005886">
    <property type="term" value="C:plasma membrane"/>
    <property type="evidence" value="ECO:0007669"/>
    <property type="project" value="UniProtKB-SubCell"/>
</dbReference>
<evidence type="ECO:0000256" key="3">
    <source>
        <dbReference type="ARBA" id="ARBA00012976"/>
    </source>
</evidence>
<keyword evidence="17" id="KW-1133">Transmembrane helix</keyword>
<dbReference type="GO" id="GO:0034417">
    <property type="term" value="F:bisphosphoglycerate 3-phosphatase activity"/>
    <property type="evidence" value="ECO:0007669"/>
    <property type="project" value="UniProtKB-EC"/>
</dbReference>
<evidence type="ECO:0000256" key="17">
    <source>
        <dbReference type="SAM" id="Phobius"/>
    </source>
</evidence>
<keyword evidence="7 18" id="KW-0732">Signal</keyword>
<evidence type="ECO:0000256" key="9">
    <source>
        <dbReference type="ARBA" id="ARBA00023136"/>
    </source>
</evidence>
<dbReference type="EMBL" id="OA882083">
    <property type="protein sequence ID" value="CAD7272606.1"/>
    <property type="molecule type" value="Genomic_DNA"/>
</dbReference>
<organism evidence="19">
    <name type="scientific">Notodromas monacha</name>
    <dbReference type="NCBI Taxonomy" id="399045"/>
    <lineage>
        <taxon>Eukaryota</taxon>
        <taxon>Metazoa</taxon>
        <taxon>Ecdysozoa</taxon>
        <taxon>Arthropoda</taxon>
        <taxon>Crustacea</taxon>
        <taxon>Oligostraca</taxon>
        <taxon>Ostracoda</taxon>
        <taxon>Podocopa</taxon>
        <taxon>Podocopida</taxon>
        <taxon>Cypridocopina</taxon>
        <taxon>Cypridoidea</taxon>
        <taxon>Cyprididae</taxon>
        <taxon>Notodromas</taxon>
    </lineage>
</organism>